<accession>A0A4Z1SYI7</accession>
<dbReference type="InterPro" id="IPR036770">
    <property type="entry name" value="Ankyrin_rpt-contain_sf"/>
</dbReference>
<dbReference type="PANTHER" id="PTHR24184:SF11">
    <property type="entry name" value="ANKYRIN REPEAT AND SOCS BOX CONTAINING 3"/>
    <property type="match status" value="1"/>
</dbReference>
<evidence type="ECO:0000313" key="5">
    <source>
        <dbReference type="Proteomes" id="UP000315496"/>
    </source>
</evidence>
<dbReference type="Pfam" id="PF12796">
    <property type="entry name" value="Ank_2"/>
    <property type="match status" value="2"/>
</dbReference>
<feature type="coiled-coil region" evidence="2">
    <location>
        <begin position="345"/>
        <end position="422"/>
    </location>
</feature>
<feature type="compositionally biased region" description="Polar residues" evidence="3">
    <location>
        <begin position="493"/>
        <end position="502"/>
    </location>
</feature>
<gene>
    <name evidence="4" type="ORF">GMRT_11724</name>
</gene>
<dbReference type="EMBL" id="VDLU01000004">
    <property type="protein sequence ID" value="TNJ26733.1"/>
    <property type="molecule type" value="Genomic_DNA"/>
</dbReference>
<dbReference type="SMART" id="SM00248">
    <property type="entry name" value="ANK"/>
    <property type="match status" value="4"/>
</dbReference>
<reference evidence="4 5" key="1">
    <citation type="submission" date="2019-05" db="EMBL/GenBank/DDBJ databases">
        <title>The compact genome of Giardia muris reveals important steps in the evolution of intestinal protozoan parasites.</title>
        <authorList>
            <person name="Xu F."/>
            <person name="Jimenez-Gonzalez A."/>
            <person name="Einarsson E."/>
            <person name="Astvaldsson A."/>
            <person name="Peirasmaki D."/>
            <person name="Eckmann L."/>
            <person name="Andersson J.O."/>
            <person name="Svard S.G."/>
            <person name="Jerlstrom-Hultqvist J."/>
        </authorList>
    </citation>
    <scope>NUCLEOTIDE SEQUENCE [LARGE SCALE GENOMIC DNA]</scope>
    <source>
        <strain evidence="4 5">Roberts-Thomson</strain>
    </source>
</reference>
<evidence type="ECO:0000256" key="1">
    <source>
        <dbReference type="PROSITE-ProRule" id="PRU00023"/>
    </source>
</evidence>
<sequence>MIESPADWFVAVVSGAEDDVHQALERYAGTRDEMGDTALMAAARIGDVAIAQMLIPREVGCVNNEGCTALIAAAMSNRPETCALLVDFEKHIVLADGRDALMLAAFMGNLEAVRVLAERMTLVDDQNQMNALDYAVVHGTLDVVRAIVQSQPDIQSKLEYAIFLASDPLNEPIHRYLQQCRCIAENITLSQSACAQCAAYRATVASVETRLQVMNEECQALFSVAQKLRTARLQAIEFVRSSNVPMAFPSPPSHRDPPTSIAEVCAELDLSAEKLLEISKLSVSNVSGCQTTDASSQKDLFDPGLGLSVTASRDADLAALKLALDVNSKLEPKGATVDATTDAALAAKDAEIARLKREVARLESQRSDEVNRLKNEADKQVNSFRTLMDQKDRTITGLVSTVQKQQRSFSAMQNALQQKEVETMKFRSAILASEATVKNLVAANDMERSRLSARSSMVMTPLRFSGANWNWAQALPPEGEGVEAVDLALSKSFGSPRTSRNSGRLRPLSKLDNDQEKAELRRSIRLKVEENKMLKEALLNTGSSNAETKVLRDELVRLRAELADLRK</sequence>
<evidence type="ECO:0000256" key="2">
    <source>
        <dbReference type="SAM" id="Coils"/>
    </source>
</evidence>
<proteinExistence type="predicted"/>
<feature type="repeat" description="ANK" evidence="1">
    <location>
        <begin position="96"/>
        <end position="128"/>
    </location>
</feature>
<dbReference type="SUPFAM" id="SSF48403">
    <property type="entry name" value="Ankyrin repeat"/>
    <property type="match status" value="1"/>
</dbReference>
<evidence type="ECO:0000256" key="3">
    <source>
        <dbReference type="SAM" id="MobiDB-lite"/>
    </source>
</evidence>
<dbReference type="AlphaFoldDB" id="A0A4Z1SYI7"/>
<name>A0A4Z1SYI7_GIAMU</name>
<organism evidence="4 5">
    <name type="scientific">Giardia muris</name>
    <dbReference type="NCBI Taxonomy" id="5742"/>
    <lineage>
        <taxon>Eukaryota</taxon>
        <taxon>Metamonada</taxon>
        <taxon>Diplomonadida</taxon>
        <taxon>Hexamitidae</taxon>
        <taxon>Giardiinae</taxon>
        <taxon>Giardia</taxon>
    </lineage>
</organism>
<dbReference type="Proteomes" id="UP000315496">
    <property type="component" value="Chromosome 4"/>
</dbReference>
<evidence type="ECO:0000313" key="4">
    <source>
        <dbReference type="EMBL" id="TNJ26733.1"/>
    </source>
</evidence>
<dbReference type="Gene3D" id="1.25.40.20">
    <property type="entry name" value="Ankyrin repeat-containing domain"/>
    <property type="match status" value="2"/>
</dbReference>
<dbReference type="PROSITE" id="PS50088">
    <property type="entry name" value="ANK_REPEAT"/>
    <property type="match status" value="1"/>
</dbReference>
<dbReference type="VEuPathDB" id="GiardiaDB:GMRT_11724"/>
<dbReference type="OrthoDB" id="194358at2759"/>
<feature type="region of interest" description="Disordered" evidence="3">
    <location>
        <begin position="493"/>
        <end position="516"/>
    </location>
</feature>
<protein>
    <submittedName>
        <fullName evidence="4">Ankyrin repeat protein 1</fullName>
    </submittedName>
</protein>
<comment type="caution">
    <text evidence="4">The sequence shown here is derived from an EMBL/GenBank/DDBJ whole genome shotgun (WGS) entry which is preliminary data.</text>
</comment>
<dbReference type="PANTHER" id="PTHR24184">
    <property type="entry name" value="SI:CH211-189E2.2"/>
    <property type="match status" value="1"/>
</dbReference>
<dbReference type="InterPro" id="IPR002110">
    <property type="entry name" value="Ankyrin_rpt"/>
</dbReference>
<keyword evidence="1" id="KW-0040">ANK repeat</keyword>
<keyword evidence="2" id="KW-0175">Coiled coil</keyword>
<keyword evidence="5" id="KW-1185">Reference proteome</keyword>